<proteinExistence type="predicted"/>
<gene>
    <name evidence="4" type="ORF">L202_00649</name>
</gene>
<evidence type="ECO:0000256" key="2">
    <source>
        <dbReference type="SAM" id="Phobius"/>
    </source>
</evidence>
<feature type="compositionally biased region" description="Basic and acidic residues" evidence="1">
    <location>
        <begin position="60"/>
        <end position="70"/>
    </location>
</feature>
<dbReference type="InterPro" id="IPR006598">
    <property type="entry name" value="CAP10"/>
</dbReference>
<evidence type="ECO:0000313" key="4">
    <source>
        <dbReference type="EMBL" id="ODN84775.1"/>
    </source>
</evidence>
<evidence type="ECO:0000256" key="1">
    <source>
        <dbReference type="SAM" id="MobiDB-lite"/>
    </source>
</evidence>
<dbReference type="EMBL" id="AWGJ01000001">
    <property type="protein sequence ID" value="ODN84775.1"/>
    <property type="molecule type" value="Genomic_DNA"/>
</dbReference>
<keyword evidence="2" id="KW-0472">Membrane</keyword>
<feature type="transmembrane region" description="Helical" evidence="2">
    <location>
        <begin position="7"/>
        <end position="24"/>
    </location>
</feature>
<sequence length="637" mass="72973">MLRHSRAYSLFLVLAVLFAIHYYLQPFALQKPDLEQPSPRYTEQKPTRSKPFRTSPQKHTGLERVPEGETTYDDKGLFHWSAGKKHPIALLIEQAEQKAKAMEAKIASVKSVKDAARDYTEAFGMRPPKGFEHWYAYTQSVPLPHIPALPSLIPLVHKPFDAFLSHPAFLLRDRVTNLRNKDKSIFTLTFVPDGKGDDGTACESDEEWTPEDWDVRGKGRVVVRGEMAWSWRCNNTLSYILPILPLLPPEIMTLNPPLEIAFSTDDGPRGMVHNSFREKSEALARAGRVWPDSQLHQAEQSMRWTYGWSWACPEDTPLKTMGSDMVLNDIEELEAAQHEGKAFVADPMSYMDYCRNPHLMGLHHILLGDEHRAAVELQPAITTCRTMWNSDILGVPLDGVRETVPFISWNDKPNHKVFWRGTATGSFHSKRDPWRSSQRERLHFFSTNTSGSVDLLLPNLASRSVPRQDVLDAWFDVGLSGGPVQCSEEDGSCADMAREIEFKGRVKKEDGAKYRYVVDVDGNGWSSRFRRLLQGNNVVFKSTLYPEWFDTLLIPWYHYVPVKMDYSDFFDIISYFEGSPSGDIYGNDDQAKVIAQHALDFVNEKWREEDMRSFGFLLVLEWWRMLSDNREEASFKG</sequence>
<reference evidence="4 5" key="1">
    <citation type="submission" date="2016-06" db="EMBL/GenBank/DDBJ databases">
        <title>Evolution of pathogenesis and genome organization in the Tremellales.</title>
        <authorList>
            <person name="Cuomo C."/>
            <person name="Litvintseva A."/>
            <person name="Heitman J."/>
            <person name="Chen Y."/>
            <person name="Sun S."/>
            <person name="Springer D."/>
            <person name="Dromer F."/>
            <person name="Young S."/>
            <person name="Zeng Q."/>
            <person name="Chapman S."/>
            <person name="Gujja S."/>
            <person name="Saif S."/>
            <person name="Birren B."/>
        </authorList>
    </citation>
    <scope>NUCLEOTIDE SEQUENCE [LARGE SCALE GENOMIC DNA]</scope>
    <source>
        <strain evidence="4 5">CBS 6039</strain>
    </source>
</reference>
<dbReference type="Pfam" id="PF05686">
    <property type="entry name" value="Glyco_transf_90"/>
    <property type="match status" value="1"/>
</dbReference>
<dbReference type="OrthoDB" id="541052at2759"/>
<dbReference type="PANTHER" id="PTHR12203">
    <property type="entry name" value="KDEL LYS-ASP-GLU-LEU CONTAINING - RELATED"/>
    <property type="match status" value="1"/>
</dbReference>
<dbReference type="InterPro" id="IPR051091">
    <property type="entry name" value="O-Glucosyltr/Glycosyltrsf_90"/>
</dbReference>
<dbReference type="RefSeq" id="XP_018998578.1">
    <property type="nucleotide sequence ID" value="XM_019133873.1"/>
</dbReference>
<keyword evidence="2" id="KW-1133">Transmembrane helix</keyword>
<protein>
    <recommendedName>
        <fullName evidence="3">Glycosyl transferase CAP10 domain-containing protein</fullName>
    </recommendedName>
</protein>
<dbReference type="AlphaFoldDB" id="A0A1E3I8S1"/>
<keyword evidence="5" id="KW-1185">Reference proteome</keyword>
<accession>A0A1E3I8S1</accession>
<feature type="domain" description="Glycosyl transferase CAP10" evidence="3">
    <location>
        <begin position="343"/>
        <end position="621"/>
    </location>
</feature>
<comment type="caution">
    <text evidence="4">The sequence shown here is derived from an EMBL/GenBank/DDBJ whole genome shotgun (WGS) entry which is preliminary data.</text>
</comment>
<dbReference type="PANTHER" id="PTHR12203:SF118">
    <property type="entry name" value="BETA-1,2-XYLOSYLTRANSFERASE 1"/>
    <property type="match status" value="1"/>
</dbReference>
<evidence type="ECO:0000259" key="3">
    <source>
        <dbReference type="SMART" id="SM00672"/>
    </source>
</evidence>
<evidence type="ECO:0000313" key="5">
    <source>
        <dbReference type="Proteomes" id="UP000094065"/>
    </source>
</evidence>
<feature type="region of interest" description="Disordered" evidence="1">
    <location>
        <begin position="34"/>
        <end position="70"/>
    </location>
</feature>
<dbReference type="Proteomes" id="UP000094065">
    <property type="component" value="Unassembled WGS sequence"/>
</dbReference>
<dbReference type="SMART" id="SM00672">
    <property type="entry name" value="CAP10"/>
    <property type="match status" value="1"/>
</dbReference>
<organism evidence="4 5">
    <name type="scientific">Cryptococcus amylolentus CBS 6039</name>
    <dbReference type="NCBI Taxonomy" id="1295533"/>
    <lineage>
        <taxon>Eukaryota</taxon>
        <taxon>Fungi</taxon>
        <taxon>Dikarya</taxon>
        <taxon>Basidiomycota</taxon>
        <taxon>Agaricomycotina</taxon>
        <taxon>Tremellomycetes</taxon>
        <taxon>Tremellales</taxon>
        <taxon>Cryptococcaceae</taxon>
        <taxon>Cryptococcus</taxon>
    </lineage>
</organism>
<name>A0A1E3I8S1_9TREE</name>
<dbReference type="GeneID" id="30151958"/>
<keyword evidence="2" id="KW-0812">Transmembrane</keyword>